<evidence type="ECO:0000256" key="1">
    <source>
        <dbReference type="SAM" id="Phobius"/>
    </source>
</evidence>
<evidence type="ECO:0000313" key="2">
    <source>
        <dbReference type="EMBL" id="PSC69543.1"/>
    </source>
</evidence>
<keyword evidence="3" id="KW-1185">Reference proteome</keyword>
<keyword evidence="1" id="KW-1133">Transmembrane helix</keyword>
<name>A0A2P6V626_9CHLO</name>
<keyword evidence="1" id="KW-0472">Membrane</keyword>
<feature type="transmembrane region" description="Helical" evidence="1">
    <location>
        <begin position="12"/>
        <end position="34"/>
    </location>
</feature>
<gene>
    <name evidence="2" type="ORF">C2E20_6940</name>
</gene>
<reference evidence="2 3" key="1">
    <citation type="journal article" date="2018" name="Plant J.">
        <title>Genome sequences of Chlorella sorokiniana UTEX 1602 and Micractinium conductrix SAG 241.80: implications to maltose excretion by a green alga.</title>
        <authorList>
            <person name="Arriola M.B."/>
            <person name="Velmurugan N."/>
            <person name="Zhang Y."/>
            <person name="Plunkett M.H."/>
            <person name="Hondzo H."/>
            <person name="Barney B.M."/>
        </authorList>
    </citation>
    <scope>NUCLEOTIDE SEQUENCE [LARGE SCALE GENOMIC DNA]</scope>
    <source>
        <strain evidence="2 3">SAG 241.80</strain>
    </source>
</reference>
<keyword evidence="1" id="KW-0812">Transmembrane</keyword>
<accession>A0A2P6V626</accession>
<comment type="caution">
    <text evidence="2">The sequence shown here is derived from an EMBL/GenBank/DDBJ whole genome shotgun (WGS) entry which is preliminary data.</text>
</comment>
<dbReference type="EMBL" id="LHPF02000026">
    <property type="protein sequence ID" value="PSC69543.1"/>
    <property type="molecule type" value="Genomic_DNA"/>
</dbReference>
<protein>
    <submittedName>
        <fullName evidence="2">Adenylate cyclase</fullName>
    </submittedName>
</protein>
<evidence type="ECO:0000313" key="3">
    <source>
        <dbReference type="Proteomes" id="UP000239649"/>
    </source>
</evidence>
<dbReference type="Proteomes" id="UP000239649">
    <property type="component" value="Unassembled WGS sequence"/>
</dbReference>
<proteinExistence type="predicted"/>
<dbReference type="AlphaFoldDB" id="A0A2P6V626"/>
<feature type="transmembrane region" description="Helical" evidence="1">
    <location>
        <begin position="97"/>
        <end position="117"/>
    </location>
</feature>
<feature type="transmembrane region" description="Helical" evidence="1">
    <location>
        <begin position="54"/>
        <end position="76"/>
    </location>
</feature>
<organism evidence="2 3">
    <name type="scientific">Micractinium conductrix</name>
    <dbReference type="NCBI Taxonomy" id="554055"/>
    <lineage>
        <taxon>Eukaryota</taxon>
        <taxon>Viridiplantae</taxon>
        <taxon>Chlorophyta</taxon>
        <taxon>core chlorophytes</taxon>
        <taxon>Trebouxiophyceae</taxon>
        <taxon>Chlorellales</taxon>
        <taxon>Chlorellaceae</taxon>
        <taxon>Chlorella clade</taxon>
        <taxon>Micractinium</taxon>
    </lineage>
</organism>
<feature type="transmembrane region" description="Helical" evidence="1">
    <location>
        <begin position="129"/>
        <end position="147"/>
    </location>
</feature>
<sequence>MELGRTWRPLPSRFVAGIAIVAVLQAAIAVVVIVVTKTKLHPGGCLLPDGGCALVYSVAGTNLVVVAAALTFLHATPARLSPEETQLQLLPALGQPWTKRAVGLFAALFIALVAAWLCAACTADGNVPASVAVAVLSGLAMVLNAMLAGGTISYACPGCCKGGEGHPGMY</sequence>